<dbReference type="SMART" id="SM00316">
    <property type="entry name" value="S1"/>
    <property type="match status" value="1"/>
</dbReference>
<dbReference type="GO" id="GO:0006412">
    <property type="term" value="P:translation"/>
    <property type="evidence" value="ECO:0007669"/>
    <property type="project" value="TreeGrafter"/>
</dbReference>
<protein>
    <submittedName>
        <fullName evidence="3">S1 domain-containing post-transcriptional regulator Ygs</fullName>
    </submittedName>
</protein>
<dbReference type="AlphaFoldDB" id="A0AAW7AFK6"/>
<name>A0AAW7AFK6_9STAP</name>
<dbReference type="PANTHER" id="PTHR10724">
    <property type="entry name" value="30S RIBOSOMAL PROTEIN S1"/>
    <property type="match status" value="1"/>
</dbReference>
<dbReference type="PROSITE" id="PS50126">
    <property type="entry name" value="S1"/>
    <property type="match status" value="1"/>
</dbReference>
<dbReference type="InterPro" id="IPR050437">
    <property type="entry name" value="Ribos_protein_bS1-like"/>
</dbReference>
<reference evidence="3" key="1">
    <citation type="journal article" date="2023" name="Int. J. Mol. Sci.">
        <title>Antibiotic Resistance/Susceptibility Profiles of Staphylococcus equorum Strains from Cheese, and Genome Analysis for Antibiotic Resistance Genes.</title>
        <authorList>
            <person name="Vazquez L."/>
            <person name="Srednik M.E."/>
            <person name="Rodriguez J."/>
            <person name="Florez A.B."/>
            <person name="Mayo B."/>
        </authorList>
    </citation>
    <scope>NUCLEOTIDE SEQUENCE</scope>
    <source>
        <strain evidence="3">5A3I</strain>
    </source>
</reference>
<evidence type="ECO:0000313" key="3">
    <source>
        <dbReference type="EMBL" id="MDK9864933.1"/>
    </source>
</evidence>
<comment type="function">
    <text evidence="1">Binds mRNA; thus facilitating recognition of the initiation point. It is needed to translate mRNA with a short Shine-Dalgarno (SD) purine-rich sequence.</text>
</comment>
<dbReference type="NCBIfam" id="NF040579">
    <property type="entry name" value="S1_dom_CvfD"/>
    <property type="match status" value="1"/>
</dbReference>
<dbReference type="NCBIfam" id="NF040578">
    <property type="entry name" value="S1_dom_Ygs"/>
    <property type="match status" value="1"/>
</dbReference>
<dbReference type="GO" id="GO:0003735">
    <property type="term" value="F:structural constituent of ribosome"/>
    <property type="evidence" value="ECO:0007669"/>
    <property type="project" value="TreeGrafter"/>
</dbReference>
<gene>
    <name evidence="3" type="primary">ygs</name>
    <name evidence="3" type="ORF">P1A27_02995</name>
</gene>
<organism evidence="3 4">
    <name type="scientific">Staphylococcus equorum</name>
    <dbReference type="NCBI Taxonomy" id="246432"/>
    <lineage>
        <taxon>Bacteria</taxon>
        <taxon>Bacillati</taxon>
        <taxon>Bacillota</taxon>
        <taxon>Bacilli</taxon>
        <taxon>Bacillales</taxon>
        <taxon>Staphylococcaceae</taxon>
        <taxon>Staphylococcus</taxon>
    </lineage>
</organism>
<proteinExistence type="predicted"/>
<evidence type="ECO:0000313" key="4">
    <source>
        <dbReference type="Proteomes" id="UP001174037"/>
    </source>
</evidence>
<accession>A0AAW7AFK6</accession>
<dbReference type="RefSeq" id="WP_285322839.1">
    <property type="nucleotide sequence ID" value="NZ_JARGCK010000002.1"/>
</dbReference>
<dbReference type="Gene3D" id="2.40.50.140">
    <property type="entry name" value="Nucleic acid-binding proteins"/>
    <property type="match status" value="1"/>
</dbReference>
<feature type="domain" description="S1 motif" evidence="2">
    <location>
        <begin position="8"/>
        <end position="76"/>
    </location>
</feature>
<evidence type="ECO:0000259" key="2">
    <source>
        <dbReference type="PROSITE" id="PS50126"/>
    </source>
</evidence>
<dbReference type="GO" id="GO:0003729">
    <property type="term" value="F:mRNA binding"/>
    <property type="evidence" value="ECO:0007669"/>
    <property type="project" value="TreeGrafter"/>
</dbReference>
<dbReference type="InterPro" id="IPR012340">
    <property type="entry name" value="NA-bd_OB-fold"/>
</dbReference>
<reference evidence="3" key="2">
    <citation type="submission" date="2023-03" db="EMBL/GenBank/DDBJ databases">
        <authorList>
            <person name="Vazquez L."/>
            <person name="Rodriguez J."/>
            <person name="Mayo B."/>
            <person name="Florez A.B."/>
        </authorList>
    </citation>
    <scope>NUCLEOTIDE SEQUENCE</scope>
    <source>
        <strain evidence="3">5A3I</strain>
    </source>
</reference>
<dbReference type="InterPro" id="IPR003029">
    <property type="entry name" value="S1_domain"/>
</dbReference>
<dbReference type="Proteomes" id="UP001174037">
    <property type="component" value="Unassembled WGS sequence"/>
</dbReference>
<sequence length="133" mass="15546">MNNHYTVGQHIKVRVTGIQPYGAFVETPDNAEGLIHISEIMDDYVHNLKKFLSEGQIVRAKVISIDDEGKLNLSLKDNDYFKNYERKKEKQSVLDEIKETEKYGFQTIKERLPVWIKQSKNAIKDEKISLTRY</sequence>
<evidence type="ECO:0000256" key="1">
    <source>
        <dbReference type="ARBA" id="ARBA00025604"/>
    </source>
</evidence>
<dbReference type="EMBL" id="JARGCK010000002">
    <property type="protein sequence ID" value="MDK9864933.1"/>
    <property type="molecule type" value="Genomic_DNA"/>
</dbReference>
<comment type="caution">
    <text evidence="3">The sequence shown here is derived from an EMBL/GenBank/DDBJ whole genome shotgun (WGS) entry which is preliminary data.</text>
</comment>
<dbReference type="SUPFAM" id="SSF50249">
    <property type="entry name" value="Nucleic acid-binding proteins"/>
    <property type="match status" value="1"/>
</dbReference>
<dbReference type="Pfam" id="PF00575">
    <property type="entry name" value="S1"/>
    <property type="match status" value="1"/>
</dbReference>